<dbReference type="Gene3D" id="3.40.50.300">
    <property type="entry name" value="P-loop containing nucleotide triphosphate hydrolases"/>
    <property type="match status" value="1"/>
</dbReference>
<dbReference type="Pfam" id="PF00005">
    <property type="entry name" value="ABC_tran"/>
    <property type="match status" value="1"/>
</dbReference>
<dbReference type="GO" id="GO:0016020">
    <property type="term" value="C:membrane"/>
    <property type="evidence" value="ECO:0007669"/>
    <property type="project" value="UniProtKB-SubCell"/>
</dbReference>
<comment type="caution">
    <text evidence="9">The sequence shown here is derived from an EMBL/GenBank/DDBJ whole genome shotgun (WGS) entry which is preliminary data.</text>
</comment>
<feature type="transmembrane region" description="Helical" evidence="7">
    <location>
        <begin position="90"/>
        <end position="110"/>
    </location>
</feature>
<proteinExistence type="predicted"/>
<keyword evidence="10" id="KW-1185">Reference proteome</keyword>
<feature type="transmembrane region" description="Helical" evidence="7">
    <location>
        <begin position="235"/>
        <end position="256"/>
    </location>
</feature>
<dbReference type="PANTHER" id="PTHR19229">
    <property type="entry name" value="ATP-BINDING CASSETTE TRANSPORTER SUBFAMILY A ABCA"/>
    <property type="match status" value="1"/>
</dbReference>
<dbReference type="PANTHER" id="PTHR19229:SF250">
    <property type="entry name" value="ABC TRANSPORTER DOMAIN-CONTAINING PROTEIN-RELATED"/>
    <property type="match status" value="1"/>
</dbReference>
<dbReference type="AlphaFoldDB" id="A0AAV2S1J8"/>
<evidence type="ECO:0000256" key="5">
    <source>
        <dbReference type="ARBA" id="ARBA00022989"/>
    </source>
</evidence>
<feature type="transmembrane region" description="Helical" evidence="7">
    <location>
        <begin position="312"/>
        <end position="330"/>
    </location>
</feature>
<dbReference type="EMBL" id="CAXKWB010036573">
    <property type="protein sequence ID" value="CAL4148549.1"/>
    <property type="molecule type" value="Genomic_DNA"/>
</dbReference>
<feature type="transmembrane region" description="Helical" evidence="7">
    <location>
        <begin position="131"/>
        <end position="158"/>
    </location>
</feature>
<evidence type="ECO:0000313" key="10">
    <source>
        <dbReference type="Proteomes" id="UP001497623"/>
    </source>
</evidence>
<feature type="non-terminal residue" evidence="9">
    <location>
        <position position="1"/>
    </location>
</feature>
<keyword evidence="3" id="KW-0547">Nucleotide-binding</keyword>
<evidence type="ECO:0000259" key="8">
    <source>
        <dbReference type="PROSITE" id="PS50893"/>
    </source>
</evidence>
<name>A0AAV2S1J8_MEGNR</name>
<keyword evidence="6 7" id="KW-0472">Membrane</keyword>
<dbReference type="PROSITE" id="PS50893">
    <property type="entry name" value="ABC_TRANSPORTER_2"/>
    <property type="match status" value="1"/>
</dbReference>
<keyword evidence="5 7" id="KW-1133">Transmembrane helix</keyword>
<dbReference type="Proteomes" id="UP001497623">
    <property type="component" value="Unassembled WGS sequence"/>
</dbReference>
<dbReference type="InterPro" id="IPR003439">
    <property type="entry name" value="ABC_transporter-like_ATP-bd"/>
</dbReference>
<dbReference type="CDD" id="cd03263">
    <property type="entry name" value="ABC_subfamily_A"/>
    <property type="match status" value="1"/>
</dbReference>
<dbReference type="Pfam" id="PF12698">
    <property type="entry name" value="ABC2_membrane_3"/>
    <property type="match status" value="1"/>
</dbReference>
<dbReference type="InterPro" id="IPR003593">
    <property type="entry name" value="AAA+_ATPase"/>
</dbReference>
<sequence length="626" mass="69755">AKADLPSFNLHTMVAISISGDSADNTEAMLYFNSQPFHVTPLAVNVLDTAIVRVATGKPDLTISTTNHPLPRTDTDKLTQDSRQNLGFQIGFNLAFGMSFLAASFVLFLVQERSSKAKHLQFVSGVNFANYWSATALWDFIVHMVPVSLCILCLYLFGHEGLSEGSQLQYFMLVLVLYAWATLPLMYLASFCFTIPSTGFTKMTIINIITGMATLISVTILRIPDLELNDVADMLDWLFLLFPSYAMASAITDLYTNNRFTDICSRPVFISLCNIKSFANPCCKSQDNCGDFGCVDWNENFLAWEKLGIGRYIFFMALEGCIFYLIISLIEIKLFSRLQYVICRLWRKVTIKKVNDMENVAEMLLSEDADVKAERMRIHNTPLDQLMKTDKLIFRDLCKTYSNSNGDLVAVNHTNLGVPLGECFGLLGINGAGKTTTFKMLTGDLTVSTGDAFVNGFSIKSDIKKVQQHVGYCPQFDAILDQMTGREALRMFARLRGVPENQITDMITSIAEQLLVTQHLDNLFGNYSGGNKRKISTGVALIGDPPLVLLDEPTSGMDPVARRLLWDVLSNVRDSGRSIILTSHSMEECEALCTRLAIMVNGTFRCLGSPQHLKSKFSEGYSIIIR</sequence>
<accession>A0AAV2S1J8</accession>
<reference evidence="9 10" key="1">
    <citation type="submission" date="2024-05" db="EMBL/GenBank/DDBJ databases">
        <authorList>
            <person name="Wallberg A."/>
        </authorList>
    </citation>
    <scope>NUCLEOTIDE SEQUENCE [LARGE SCALE GENOMIC DNA]</scope>
</reference>
<keyword evidence="4" id="KW-0067">ATP-binding</keyword>
<feature type="non-terminal residue" evidence="9">
    <location>
        <position position="626"/>
    </location>
</feature>
<feature type="transmembrane region" description="Helical" evidence="7">
    <location>
        <begin position="205"/>
        <end position="223"/>
    </location>
</feature>
<organism evidence="9 10">
    <name type="scientific">Meganyctiphanes norvegica</name>
    <name type="common">Northern krill</name>
    <name type="synonym">Thysanopoda norvegica</name>
    <dbReference type="NCBI Taxonomy" id="48144"/>
    <lineage>
        <taxon>Eukaryota</taxon>
        <taxon>Metazoa</taxon>
        <taxon>Ecdysozoa</taxon>
        <taxon>Arthropoda</taxon>
        <taxon>Crustacea</taxon>
        <taxon>Multicrustacea</taxon>
        <taxon>Malacostraca</taxon>
        <taxon>Eumalacostraca</taxon>
        <taxon>Eucarida</taxon>
        <taxon>Euphausiacea</taxon>
        <taxon>Euphausiidae</taxon>
        <taxon>Meganyctiphanes</taxon>
    </lineage>
</organism>
<dbReference type="SUPFAM" id="SSF52540">
    <property type="entry name" value="P-loop containing nucleoside triphosphate hydrolases"/>
    <property type="match status" value="1"/>
</dbReference>
<dbReference type="GO" id="GO:0016887">
    <property type="term" value="F:ATP hydrolysis activity"/>
    <property type="evidence" value="ECO:0007669"/>
    <property type="project" value="InterPro"/>
</dbReference>
<evidence type="ECO:0000256" key="6">
    <source>
        <dbReference type="ARBA" id="ARBA00023136"/>
    </source>
</evidence>
<dbReference type="SMART" id="SM00382">
    <property type="entry name" value="AAA"/>
    <property type="match status" value="1"/>
</dbReference>
<dbReference type="FunFam" id="3.40.50.300:FF:000327">
    <property type="entry name" value="ATP-binding cassette sub-family A member 3"/>
    <property type="match status" value="1"/>
</dbReference>
<evidence type="ECO:0000256" key="1">
    <source>
        <dbReference type="ARBA" id="ARBA00004141"/>
    </source>
</evidence>
<dbReference type="InterPro" id="IPR027417">
    <property type="entry name" value="P-loop_NTPase"/>
</dbReference>
<feature type="transmembrane region" description="Helical" evidence="7">
    <location>
        <begin position="170"/>
        <end position="193"/>
    </location>
</feature>
<evidence type="ECO:0000256" key="2">
    <source>
        <dbReference type="ARBA" id="ARBA00022692"/>
    </source>
</evidence>
<comment type="subcellular location">
    <subcellularLocation>
        <location evidence="1">Membrane</location>
        <topology evidence="1">Multi-pass membrane protein</topology>
    </subcellularLocation>
</comment>
<keyword evidence="2 7" id="KW-0812">Transmembrane</keyword>
<evidence type="ECO:0000313" key="9">
    <source>
        <dbReference type="EMBL" id="CAL4148549.1"/>
    </source>
</evidence>
<evidence type="ECO:0000256" key="7">
    <source>
        <dbReference type="SAM" id="Phobius"/>
    </source>
</evidence>
<dbReference type="InterPro" id="IPR026082">
    <property type="entry name" value="ABCA"/>
</dbReference>
<evidence type="ECO:0000256" key="4">
    <source>
        <dbReference type="ARBA" id="ARBA00022840"/>
    </source>
</evidence>
<feature type="domain" description="ABC transporter" evidence="8">
    <location>
        <begin position="392"/>
        <end position="626"/>
    </location>
</feature>
<dbReference type="InterPro" id="IPR013525">
    <property type="entry name" value="ABC2_TM"/>
</dbReference>
<dbReference type="GO" id="GO:0005524">
    <property type="term" value="F:ATP binding"/>
    <property type="evidence" value="ECO:0007669"/>
    <property type="project" value="UniProtKB-KW"/>
</dbReference>
<protein>
    <recommendedName>
        <fullName evidence="8">ABC transporter domain-containing protein</fullName>
    </recommendedName>
</protein>
<evidence type="ECO:0000256" key="3">
    <source>
        <dbReference type="ARBA" id="ARBA00022741"/>
    </source>
</evidence>
<dbReference type="GO" id="GO:0140359">
    <property type="term" value="F:ABC-type transporter activity"/>
    <property type="evidence" value="ECO:0007669"/>
    <property type="project" value="InterPro"/>
</dbReference>
<gene>
    <name evidence="9" type="ORF">MNOR_LOCUS30250</name>
</gene>
<dbReference type="GO" id="GO:0005319">
    <property type="term" value="F:lipid transporter activity"/>
    <property type="evidence" value="ECO:0007669"/>
    <property type="project" value="TreeGrafter"/>
</dbReference>